<comment type="caution">
    <text evidence="1">The sequence shown here is derived from an EMBL/GenBank/DDBJ whole genome shotgun (WGS) entry which is preliminary data.</text>
</comment>
<evidence type="ECO:0000313" key="2">
    <source>
        <dbReference type="Proteomes" id="UP001176940"/>
    </source>
</evidence>
<reference evidence="1" key="1">
    <citation type="submission" date="2023-07" db="EMBL/GenBank/DDBJ databases">
        <authorList>
            <person name="Stuckert A."/>
        </authorList>
    </citation>
    <scope>NUCLEOTIDE SEQUENCE</scope>
</reference>
<sequence length="288" mass="31044">MQGLRDSRATLTLVKPHLFWDQEKTDRTVAVRVAGGAIHRLPTARIHLNWGVGNGLVEDSCPWGLIPSLRGVVVGSEKKRYRSSNLLDSGMLVNIQSSGIKTEPMLITHEKMSITSIVEKCEVSGIRDCVTYQCDGNPRKSAANNTLTAREVEACQGDLSTLANVVTSLANFSKSNELSQSSTELSIVEGLSNGDTSLSEIPQDNQSNNEVTRAFDTLAKALNPSESSSQDSTENIDSSSSLFQEIGVVEMEGPLLSDSHIAFKGPKVIGQWTLRAAINSEGVSLVNL</sequence>
<dbReference type="EMBL" id="CAUEEQ010042018">
    <property type="protein sequence ID" value="CAJ0956513.1"/>
    <property type="molecule type" value="Genomic_DNA"/>
</dbReference>
<accession>A0ABN9M8J3</accession>
<organism evidence="1 2">
    <name type="scientific">Ranitomeya imitator</name>
    <name type="common">mimic poison frog</name>
    <dbReference type="NCBI Taxonomy" id="111125"/>
    <lineage>
        <taxon>Eukaryota</taxon>
        <taxon>Metazoa</taxon>
        <taxon>Chordata</taxon>
        <taxon>Craniata</taxon>
        <taxon>Vertebrata</taxon>
        <taxon>Euteleostomi</taxon>
        <taxon>Amphibia</taxon>
        <taxon>Batrachia</taxon>
        <taxon>Anura</taxon>
        <taxon>Neobatrachia</taxon>
        <taxon>Hyloidea</taxon>
        <taxon>Dendrobatidae</taxon>
        <taxon>Dendrobatinae</taxon>
        <taxon>Ranitomeya</taxon>
    </lineage>
</organism>
<gene>
    <name evidence="1" type="ORF">RIMI_LOCUS15564433</name>
</gene>
<protein>
    <submittedName>
        <fullName evidence="1">Uncharacterized protein</fullName>
    </submittedName>
</protein>
<evidence type="ECO:0000313" key="1">
    <source>
        <dbReference type="EMBL" id="CAJ0956513.1"/>
    </source>
</evidence>
<dbReference type="Proteomes" id="UP001176940">
    <property type="component" value="Unassembled WGS sequence"/>
</dbReference>
<name>A0ABN9M8J3_9NEOB</name>
<proteinExistence type="predicted"/>
<keyword evidence="2" id="KW-1185">Reference proteome</keyword>